<evidence type="ECO:0000256" key="1">
    <source>
        <dbReference type="ARBA" id="ARBA00001974"/>
    </source>
</evidence>
<comment type="cofactor">
    <cofactor evidence="1">
        <name>FAD</name>
        <dbReference type="ChEBI" id="CHEBI:57692"/>
    </cofactor>
</comment>
<keyword evidence="4" id="KW-0560">Oxidoreductase</keyword>
<comment type="caution">
    <text evidence="6">The sequence shown here is derived from an EMBL/GenBank/DDBJ whole genome shotgun (WGS) entry which is preliminary data.</text>
</comment>
<dbReference type="GO" id="GO:0016491">
    <property type="term" value="F:oxidoreductase activity"/>
    <property type="evidence" value="ECO:0007669"/>
    <property type="project" value="UniProtKB-KW"/>
</dbReference>
<dbReference type="InterPro" id="IPR023753">
    <property type="entry name" value="FAD/NAD-binding_dom"/>
</dbReference>
<dbReference type="SUPFAM" id="SSF51905">
    <property type="entry name" value="FAD/NAD(P)-binding domain"/>
    <property type="match status" value="1"/>
</dbReference>
<evidence type="ECO:0000256" key="4">
    <source>
        <dbReference type="ARBA" id="ARBA00023002"/>
    </source>
</evidence>
<dbReference type="Proteomes" id="UP000326671">
    <property type="component" value="Unassembled WGS sequence"/>
</dbReference>
<dbReference type="Pfam" id="PF07992">
    <property type="entry name" value="Pyr_redox_2"/>
    <property type="match status" value="1"/>
</dbReference>
<evidence type="ECO:0000256" key="3">
    <source>
        <dbReference type="ARBA" id="ARBA00022630"/>
    </source>
</evidence>
<accession>A0A5J5H1U5</accession>
<keyword evidence="7" id="KW-1185">Reference proteome</keyword>
<dbReference type="RefSeq" id="WP_150442419.1">
    <property type="nucleotide sequence ID" value="NZ_VYKL01000045.1"/>
</dbReference>
<organism evidence="6 7">
    <name type="scientific">Niallia endozanthoxylica</name>
    <dbReference type="NCBI Taxonomy" id="2036016"/>
    <lineage>
        <taxon>Bacteria</taxon>
        <taxon>Bacillati</taxon>
        <taxon>Bacillota</taxon>
        <taxon>Bacilli</taxon>
        <taxon>Bacillales</taxon>
        <taxon>Bacillaceae</taxon>
        <taxon>Niallia</taxon>
    </lineage>
</organism>
<dbReference type="PRINTS" id="PR00368">
    <property type="entry name" value="FADPNR"/>
</dbReference>
<dbReference type="InterPro" id="IPR036188">
    <property type="entry name" value="FAD/NAD-bd_sf"/>
</dbReference>
<reference evidence="6 7" key="1">
    <citation type="submission" date="2019-09" db="EMBL/GenBank/DDBJ databases">
        <title>Whole genome sequences of isolates from the Mars Exploration Rovers.</title>
        <authorList>
            <person name="Seuylemezian A."/>
            <person name="Vaishampayan P."/>
        </authorList>
    </citation>
    <scope>NUCLEOTIDE SEQUENCE [LARGE SCALE GENOMIC DNA]</scope>
    <source>
        <strain evidence="6 7">MER_TA_151</strain>
    </source>
</reference>
<evidence type="ECO:0000256" key="2">
    <source>
        <dbReference type="ARBA" id="ARBA00011738"/>
    </source>
</evidence>
<comment type="subunit">
    <text evidence="2">Homodimer.</text>
</comment>
<dbReference type="PRINTS" id="PR00469">
    <property type="entry name" value="PNDRDTASEII"/>
</dbReference>
<dbReference type="PANTHER" id="PTHR48105">
    <property type="entry name" value="THIOREDOXIN REDUCTASE 1-RELATED-RELATED"/>
    <property type="match status" value="1"/>
</dbReference>
<dbReference type="InterPro" id="IPR050097">
    <property type="entry name" value="Ferredoxin-NADP_redctase_2"/>
</dbReference>
<evidence type="ECO:0000259" key="5">
    <source>
        <dbReference type="Pfam" id="PF07992"/>
    </source>
</evidence>
<dbReference type="AlphaFoldDB" id="A0A5J5H1U5"/>
<dbReference type="OrthoDB" id="9806179at2"/>
<proteinExistence type="predicted"/>
<protein>
    <submittedName>
        <fullName evidence="6">NAD(P)/FAD-dependent oxidoreductase</fullName>
    </submittedName>
</protein>
<sequence>MKYDCIIVGGGIAGLQAAIQLGRYMHQVLVIDSSDGRSTICRSYHNILGYPDGVSGQHLRDTGRRQAEALGIHFLQGKAESAAKTESGFEVTVSNGDTYRSKRLLLATGVMDRIPADLLPSLMPCLGVSIYVCPDCDGYQVKGKCTIVIGSGVTGVEMVKTLSYWTKDLVYINHEQKSISDEDREFFYEKKILYIETPIEKVITDESQLQGFLLENGEEVLGNYAFTAFGGNEVRSQLAKQLGVELLENKHIVCDPRTKMTNIHGVWAAGDIAAHSEQVTIAMGEGSQAAIWIHKDIIQGEG</sequence>
<feature type="domain" description="FAD/NAD(P)-binding" evidence="5">
    <location>
        <begin position="3"/>
        <end position="286"/>
    </location>
</feature>
<evidence type="ECO:0000313" key="6">
    <source>
        <dbReference type="EMBL" id="KAA9014491.1"/>
    </source>
</evidence>
<keyword evidence="3" id="KW-0285">Flavoprotein</keyword>
<name>A0A5J5H1U5_9BACI</name>
<dbReference type="EMBL" id="VYKL01000045">
    <property type="protein sequence ID" value="KAA9014491.1"/>
    <property type="molecule type" value="Genomic_DNA"/>
</dbReference>
<dbReference type="Gene3D" id="3.50.50.60">
    <property type="entry name" value="FAD/NAD(P)-binding domain"/>
    <property type="match status" value="2"/>
</dbReference>
<gene>
    <name evidence="6" type="ORF">F4V44_23380</name>
</gene>
<evidence type="ECO:0000313" key="7">
    <source>
        <dbReference type="Proteomes" id="UP000326671"/>
    </source>
</evidence>